<feature type="region of interest" description="Disordered" evidence="1">
    <location>
        <begin position="1"/>
        <end position="50"/>
    </location>
</feature>
<organism evidence="2 3">
    <name type="scientific">Citrullus colocynthis</name>
    <name type="common">colocynth</name>
    <dbReference type="NCBI Taxonomy" id="252529"/>
    <lineage>
        <taxon>Eukaryota</taxon>
        <taxon>Viridiplantae</taxon>
        <taxon>Streptophyta</taxon>
        <taxon>Embryophyta</taxon>
        <taxon>Tracheophyta</taxon>
        <taxon>Spermatophyta</taxon>
        <taxon>Magnoliopsida</taxon>
        <taxon>eudicotyledons</taxon>
        <taxon>Gunneridae</taxon>
        <taxon>Pentapetalae</taxon>
        <taxon>rosids</taxon>
        <taxon>fabids</taxon>
        <taxon>Cucurbitales</taxon>
        <taxon>Cucurbitaceae</taxon>
        <taxon>Benincaseae</taxon>
        <taxon>Citrullus</taxon>
    </lineage>
</organism>
<feature type="non-terminal residue" evidence="2">
    <location>
        <position position="1"/>
    </location>
</feature>
<evidence type="ECO:0000313" key="2">
    <source>
        <dbReference type="EMBL" id="CAK9327757.1"/>
    </source>
</evidence>
<keyword evidence="3" id="KW-1185">Reference proteome</keyword>
<reference evidence="2 3" key="1">
    <citation type="submission" date="2024-03" db="EMBL/GenBank/DDBJ databases">
        <authorList>
            <person name="Gkanogiannis A."/>
            <person name="Becerra Lopez-Lavalle L."/>
        </authorList>
    </citation>
    <scope>NUCLEOTIDE SEQUENCE [LARGE SCALE GENOMIC DNA]</scope>
</reference>
<dbReference type="EMBL" id="OZ021742">
    <property type="protein sequence ID" value="CAK9327757.1"/>
    <property type="molecule type" value="Genomic_DNA"/>
</dbReference>
<name>A0ABP0ZAT9_9ROSI</name>
<feature type="non-terminal residue" evidence="2">
    <location>
        <position position="71"/>
    </location>
</feature>
<evidence type="ECO:0000256" key="1">
    <source>
        <dbReference type="SAM" id="MobiDB-lite"/>
    </source>
</evidence>
<accession>A0ABP0ZAT9</accession>
<gene>
    <name evidence="2" type="ORF">CITCOLO1_LOCUS20145</name>
</gene>
<proteinExistence type="predicted"/>
<sequence>RKDTPVAPSPHLCRSPAFSLSRSRPIADADSLARTSHLTSPPVASGPPLTVPDVAVGLSRQAYSNSRNLGF</sequence>
<evidence type="ECO:0000313" key="3">
    <source>
        <dbReference type="Proteomes" id="UP001642487"/>
    </source>
</evidence>
<dbReference type="Proteomes" id="UP001642487">
    <property type="component" value="Chromosome 8"/>
</dbReference>
<protein>
    <submittedName>
        <fullName evidence="2">Uncharacterized protein</fullName>
    </submittedName>
</protein>